<feature type="domain" description="EGF-like calcium-binding" evidence="10">
    <location>
        <begin position="333"/>
        <end position="382"/>
    </location>
</feature>
<keyword evidence="2" id="KW-0964">Secreted</keyword>
<dbReference type="InterPro" id="IPR009030">
    <property type="entry name" value="Growth_fac_rcpt_cys_sf"/>
</dbReference>
<feature type="domain" description="EGF-like" evidence="11">
    <location>
        <begin position="386"/>
        <end position="429"/>
    </location>
</feature>
<dbReference type="FunFam" id="2.10.25.10:FF:000005">
    <property type="entry name" value="Fibrillin 2"/>
    <property type="match status" value="1"/>
</dbReference>
<evidence type="ECO:0000256" key="4">
    <source>
        <dbReference type="ARBA" id="ARBA00022729"/>
    </source>
</evidence>
<dbReference type="InterPro" id="IPR000742">
    <property type="entry name" value="EGF"/>
</dbReference>
<evidence type="ECO:0000256" key="2">
    <source>
        <dbReference type="ARBA" id="ARBA00022525"/>
    </source>
</evidence>
<evidence type="ECO:0000256" key="7">
    <source>
        <dbReference type="ARBA" id="ARBA00023180"/>
    </source>
</evidence>
<dbReference type="Gene3D" id="2.10.25.10">
    <property type="entry name" value="Laminin"/>
    <property type="match status" value="5"/>
</dbReference>
<keyword evidence="7" id="KW-0325">Glycoprotein</keyword>
<dbReference type="FunFam" id="2.10.25.10:FF:000014">
    <property type="entry name" value="Latent-transforming growth factor beta-binding protein 3"/>
    <property type="match status" value="1"/>
</dbReference>
<evidence type="ECO:0000259" key="10">
    <source>
        <dbReference type="SMART" id="SM00179"/>
    </source>
</evidence>
<evidence type="ECO:0000256" key="5">
    <source>
        <dbReference type="ARBA" id="ARBA00022737"/>
    </source>
</evidence>
<evidence type="ECO:0000256" key="1">
    <source>
        <dbReference type="ARBA" id="ARBA00004613"/>
    </source>
</evidence>
<evidence type="ECO:0000256" key="9">
    <source>
        <dbReference type="SAM" id="SignalP"/>
    </source>
</evidence>
<feature type="domain" description="EGF-like" evidence="11">
    <location>
        <begin position="336"/>
        <end position="382"/>
    </location>
</feature>
<dbReference type="CDD" id="cd00054">
    <property type="entry name" value="EGF_CA"/>
    <property type="match status" value="2"/>
</dbReference>
<feature type="domain" description="EGF-like" evidence="11">
    <location>
        <begin position="433"/>
        <end position="490"/>
    </location>
</feature>
<dbReference type="SMART" id="SM00181">
    <property type="entry name" value="EGF"/>
    <property type="match status" value="5"/>
</dbReference>
<dbReference type="GO" id="GO:0005509">
    <property type="term" value="F:calcium ion binding"/>
    <property type="evidence" value="ECO:0007669"/>
    <property type="project" value="InterPro"/>
</dbReference>
<feature type="domain" description="EGF-like calcium-binding" evidence="10">
    <location>
        <begin position="538"/>
        <end position="583"/>
    </location>
</feature>
<reference evidence="12" key="1">
    <citation type="submission" date="2019-11" db="UniProtKB">
        <authorList>
            <consortium name="WormBaseParasite"/>
        </authorList>
    </citation>
    <scope>IDENTIFICATION</scope>
</reference>
<dbReference type="PANTHER" id="PTHR24034:SF209">
    <property type="entry name" value="EGF-LIKE DOMAIN-CONTAINING PROTEIN"/>
    <property type="match status" value="1"/>
</dbReference>
<dbReference type="InterPro" id="IPR049883">
    <property type="entry name" value="NOTCH1_EGF-like"/>
</dbReference>
<evidence type="ECO:0000313" key="12">
    <source>
        <dbReference type="WBParaSite" id="MCU_004136-RB"/>
    </source>
</evidence>
<dbReference type="Pfam" id="PF07645">
    <property type="entry name" value="EGF_CA"/>
    <property type="match status" value="5"/>
</dbReference>
<protein>
    <submittedName>
        <fullName evidence="12">EGF-like domain-containing protein</fullName>
    </submittedName>
</protein>
<dbReference type="WBParaSite" id="MCU_004136-RB">
    <property type="protein sequence ID" value="MCU_004136-RB"/>
    <property type="gene ID" value="MCU_004136"/>
</dbReference>
<organism evidence="12">
    <name type="scientific">Mesocestoides corti</name>
    <name type="common">Flatworm</name>
    <dbReference type="NCBI Taxonomy" id="53468"/>
    <lineage>
        <taxon>Eukaryota</taxon>
        <taxon>Metazoa</taxon>
        <taxon>Spiralia</taxon>
        <taxon>Lophotrochozoa</taxon>
        <taxon>Platyhelminthes</taxon>
        <taxon>Cestoda</taxon>
        <taxon>Eucestoda</taxon>
        <taxon>Cyclophyllidea</taxon>
        <taxon>Mesocestoididae</taxon>
        <taxon>Mesocestoides</taxon>
    </lineage>
</organism>
<comment type="subcellular location">
    <subcellularLocation>
        <location evidence="1">Secreted</location>
    </subcellularLocation>
</comment>
<dbReference type="SMART" id="SM00179">
    <property type="entry name" value="EGF_CA"/>
    <property type="match status" value="6"/>
</dbReference>
<feature type="chain" id="PRO_5024348931" evidence="9">
    <location>
        <begin position="33"/>
        <end position="645"/>
    </location>
</feature>
<dbReference type="GO" id="GO:0005576">
    <property type="term" value="C:extracellular region"/>
    <property type="evidence" value="ECO:0007669"/>
    <property type="project" value="UniProtKB-SubCell"/>
</dbReference>
<evidence type="ECO:0000259" key="11">
    <source>
        <dbReference type="SMART" id="SM00181"/>
    </source>
</evidence>
<feature type="domain" description="EGF-like" evidence="11">
    <location>
        <begin position="494"/>
        <end position="537"/>
    </location>
</feature>
<keyword evidence="3" id="KW-0245">EGF-like domain</keyword>
<accession>A0A5K3F189</accession>
<dbReference type="AlphaFoldDB" id="A0A5K3F189"/>
<name>A0A5K3F189_MESCO</name>
<dbReference type="InterPro" id="IPR050751">
    <property type="entry name" value="ECM_structural_protein"/>
</dbReference>
<feature type="domain" description="EGF-like calcium-binding" evidence="10">
    <location>
        <begin position="383"/>
        <end position="429"/>
    </location>
</feature>
<feature type="domain" description="EGF-like calcium-binding" evidence="10">
    <location>
        <begin position="430"/>
        <end position="474"/>
    </location>
</feature>
<dbReference type="PANTHER" id="PTHR24034">
    <property type="entry name" value="EGF-LIKE DOMAIN-CONTAINING PROTEIN"/>
    <property type="match status" value="1"/>
</dbReference>
<sequence length="645" mass="71545">MPPDPLEVKRMAFLFCTALSIASFAFLQPCCALERLSFDACCSAGINTTHNMELDSLIKESTADECIAINQVDQIFREVSNINNELTGDTMAKCLQVKRGCFYAAKANIFCDNAARNIVSSDAKLPPILHFYPDILKSPKDCCRRHNRLPALDVVSGDHMDFDINGVPLCCTVKGYEVPDDLDPFAQATPETVRDYPHEAPPLTKKFATSVTVVASPAKNSTLLVDRATELNSTAYITETPTPHRNLEPAIEETSTPPDLASPPANHGADSEIVCETGFKWHPEKQLCLHTSARCPRGMYLSVKRNMCLPKHGDEFNCPPGFEYRNDLSGCEDINECEEGVWEENRSVPVCQKSGQQCVNTVGSYHCDCKQGFQKSREGECVDIDECKVSPEVCRAGYECRNVIGSFQCVRQVPCGFGYVLNQETQECEDIDECKSQPDICGPNMLCVNVRGGMKCVPKKCPGKLRRNSNGECAPCPTGYSFNEQRNSCEDINECEMNSTICRPFEKCTNRPGDYICEPKLRCEWGYQLNSEGSACEDVDECRMKAFNCRHGQICVNTPGSYKCENSPCHYTERYDYTLGKCVCPAGFQHRGAECVDIDECAEEAKHGDPQNPLCGSHQVCVNSVGAYRYVTLTDCPECFISSNS</sequence>
<dbReference type="InterPro" id="IPR001881">
    <property type="entry name" value="EGF-like_Ca-bd_dom"/>
</dbReference>
<keyword evidence="6" id="KW-1015">Disulfide bond</keyword>
<feature type="domain" description="EGF-like calcium-binding" evidence="10">
    <location>
        <begin position="491"/>
        <end position="537"/>
    </location>
</feature>
<dbReference type="PROSITE" id="PS01187">
    <property type="entry name" value="EGF_CA"/>
    <property type="match status" value="1"/>
</dbReference>
<keyword evidence="5" id="KW-0677">Repeat</keyword>
<feature type="domain" description="EGF-like" evidence="11">
    <location>
        <begin position="541"/>
        <end position="596"/>
    </location>
</feature>
<feature type="region of interest" description="Disordered" evidence="8">
    <location>
        <begin position="247"/>
        <end position="267"/>
    </location>
</feature>
<keyword evidence="4 9" id="KW-0732">Signal</keyword>
<evidence type="ECO:0000256" key="3">
    <source>
        <dbReference type="ARBA" id="ARBA00022536"/>
    </source>
</evidence>
<dbReference type="InterPro" id="IPR018097">
    <property type="entry name" value="EGF_Ca-bd_CS"/>
</dbReference>
<evidence type="ECO:0000256" key="6">
    <source>
        <dbReference type="ARBA" id="ARBA00023157"/>
    </source>
</evidence>
<proteinExistence type="predicted"/>
<dbReference type="SUPFAM" id="SSF57184">
    <property type="entry name" value="Growth factor receptor domain"/>
    <property type="match status" value="3"/>
</dbReference>
<feature type="domain" description="EGF-like calcium-binding" evidence="10">
    <location>
        <begin position="597"/>
        <end position="637"/>
    </location>
</feature>
<feature type="signal peptide" evidence="9">
    <location>
        <begin position="1"/>
        <end position="32"/>
    </location>
</feature>
<evidence type="ECO:0000256" key="8">
    <source>
        <dbReference type="SAM" id="MobiDB-lite"/>
    </source>
</evidence>